<evidence type="ECO:0000313" key="2">
    <source>
        <dbReference type="EMBL" id="MFC0676163.1"/>
    </source>
</evidence>
<dbReference type="InterPro" id="IPR029068">
    <property type="entry name" value="Glyas_Bleomycin-R_OHBP_Dase"/>
</dbReference>
<dbReference type="Gene3D" id="3.10.180.10">
    <property type="entry name" value="2,3-Dihydroxybiphenyl 1,2-Dioxygenase, domain 1"/>
    <property type="match status" value="1"/>
</dbReference>
<dbReference type="InterPro" id="IPR004360">
    <property type="entry name" value="Glyas_Fos-R_dOase_dom"/>
</dbReference>
<evidence type="ECO:0000313" key="3">
    <source>
        <dbReference type="Proteomes" id="UP001589793"/>
    </source>
</evidence>
<keyword evidence="3" id="KW-1185">Reference proteome</keyword>
<feature type="domain" description="VOC" evidence="1">
    <location>
        <begin position="8"/>
        <end position="139"/>
    </location>
</feature>
<dbReference type="RefSeq" id="WP_376983211.1">
    <property type="nucleotide sequence ID" value="NZ_JBHLSV010000045.1"/>
</dbReference>
<dbReference type="EMBL" id="JBHLSV010000045">
    <property type="protein sequence ID" value="MFC0676163.1"/>
    <property type="molecule type" value="Genomic_DNA"/>
</dbReference>
<dbReference type="PANTHER" id="PTHR36437:SF2">
    <property type="entry name" value="GLYOXALASE_BLEOMYCIN RESISTANCE PROTEIN_DIOXYGENASE"/>
    <property type="match status" value="1"/>
</dbReference>
<organism evidence="2 3">
    <name type="scientific">Brachybacterium hainanense</name>
    <dbReference type="NCBI Taxonomy" id="1541174"/>
    <lineage>
        <taxon>Bacteria</taxon>
        <taxon>Bacillati</taxon>
        <taxon>Actinomycetota</taxon>
        <taxon>Actinomycetes</taxon>
        <taxon>Micrococcales</taxon>
        <taxon>Dermabacteraceae</taxon>
        <taxon>Brachybacterium</taxon>
    </lineage>
</organism>
<dbReference type="Pfam" id="PF00903">
    <property type="entry name" value="Glyoxalase"/>
    <property type="match status" value="1"/>
</dbReference>
<protein>
    <submittedName>
        <fullName evidence="2">VOC family protein</fullName>
    </submittedName>
</protein>
<dbReference type="Proteomes" id="UP001589793">
    <property type="component" value="Unassembled WGS sequence"/>
</dbReference>
<evidence type="ECO:0000259" key="1">
    <source>
        <dbReference type="PROSITE" id="PS51819"/>
    </source>
</evidence>
<dbReference type="PROSITE" id="PS51819">
    <property type="entry name" value="VOC"/>
    <property type="match status" value="1"/>
</dbReference>
<reference evidence="2 3" key="1">
    <citation type="submission" date="2024-09" db="EMBL/GenBank/DDBJ databases">
        <authorList>
            <person name="Sun Q."/>
            <person name="Mori K."/>
        </authorList>
    </citation>
    <scope>NUCLEOTIDE SEQUENCE [LARGE SCALE GENOMIC DNA]</scope>
    <source>
        <strain evidence="2 3">CICC 10874</strain>
    </source>
</reference>
<comment type="caution">
    <text evidence="2">The sequence shown here is derived from an EMBL/GenBank/DDBJ whole genome shotgun (WGS) entry which is preliminary data.</text>
</comment>
<proteinExistence type="predicted"/>
<dbReference type="InterPro" id="IPR037523">
    <property type="entry name" value="VOC_core"/>
</dbReference>
<name>A0ABV6RJP4_9MICO</name>
<accession>A0ABV6RJP4</accession>
<sequence>MEHTRELSISASYLPHTDAEASLAFYRDLLGFEVRMDVGGGQLRWITMGPPGQEDTAVVLHPVLSDDGITEAEHAALLAIIAKGSYFGINLATPVLDVVFARLVEGGADVVQEPMDQDYGIRDAAVRDPAGNQIRLQQLPGREGVER</sequence>
<dbReference type="SUPFAM" id="SSF54593">
    <property type="entry name" value="Glyoxalase/Bleomycin resistance protein/Dihydroxybiphenyl dioxygenase"/>
    <property type="match status" value="1"/>
</dbReference>
<dbReference type="PANTHER" id="PTHR36437">
    <property type="entry name" value="GLYOXALASE/BLEOMYCIN RESISTANCE PROTEIN/DIOXYGENASE"/>
    <property type="match status" value="1"/>
</dbReference>
<gene>
    <name evidence="2" type="ORF">ACFFF6_19620</name>
</gene>